<protein>
    <submittedName>
        <fullName evidence="1">Uncharacterized protein</fullName>
    </submittedName>
</protein>
<evidence type="ECO:0000313" key="1">
    <source>
        <dbReference type="EMBL" id="KAK5603973.1"/>
    </source>
</evidence>
<sequence length="127" mass="14313">MLLWQRNGACSVLHTHQLVVTDGLTETNVASPSLSKLSKLSSLMHTNMTFKDVFEAEFGEQKGSPAAVITRWNSTLRQVKAVFQCEHLQHCAVLEMAGHKKLLFKALEWNLLKEMVDILKPSKKHSL</sequence>
<reference evidence="1 2" key="1">
    <citation type="submission" date="2021-06" db="EMBL/GenBank/DDBJ databases">
        <authorList>
            <person name="Palmer J.M."/>
        </authorList>
    </citation>
    <scope>NUCLEOTIDE SEQUENCE [LARGE SCALE GENOMIC DNA]</scope>
    <source>
        <strain evidence="1 2">MEX-2019</strain>
        <tissue evidence="1">Muscle</tissue>
    </source>
</reference>
<proteinExistence type="predicted"/>
<accession>A0AAV9R3S1</accession>
<dbReference type="EMBL" id="JAHHUM010002385">
    <property type="protein sequence ID" value="KAK5603973.1"/>
    <property type="molecule type" value="Genomic_DNA"/>
</dbReference>
<dbReference type="Proteomes" id="UP001311232">
    <property type="component" value="Unassembled WGS sequence"/>
</dbReference>
<organism evidence="1 2">
    <name type="scientific">Crenichthys baileyi</name>
    <name type="common">White River springfish</name>
    <dbReference type="NCBI Taxonomy" id="28760"/>
    <lineage>
        <taxon>Eukaryota</taxon>
        <taxon>Metazoa</taxon>
        <taxon>Chordata</taxon>
        <taxon>Craniata</taxon>
        <taxon>Vertebrata</taxon>
        <taxon>Euteleostomi</taxon>
        <taxon>Actinopterygii</taxon>
        <taxon>Neopterygii</taxon>
        <taxon>Teleostei</taxon>
        <taxon>Neoteleostei</taxon>
        <taxon>Acanthomorphata</taxon>
        <taxon>Ovalentaria</taxon>
        <taxon>Atherinomorphae</taxon>
        <taxon>Cyprinodontiformes</taxon>
        <taxon>Goodeidae</taxon>
        <taxon>Crenichthys</taxon>
    </lineage>
</organism>
<comment type="caution">
    <text evidence="1">The sequence shown here is derived from an EMBL/GenBank/DDBJ whole genome shotgun (WGS) entry which is preliminary data.</text>
</comment>
<keyword evidence="2" id="KW-1185">Reference proteome</keyword>
<dbReference type="AlphaFoldDB" id="A0AAV9R3S1"/>
<evidence type="ECO:0000313" key="2">
    <source>
        <dbReference type="Proteomes" id="UP001311232"/>
    </source>
</evidence>
<gene>
    <name evidence="1" type="ORF">CRENBAI_025215</name>
</gene>
<name>A0AAV9R3S1_9TELE</name>